<evidence type="ECO:0000313" key="2">
    <source>
        <dbReference type="Proteomes" id="UP000031419"/>
    </source>
</evidence>
<evidence type="ECO:0000313" key="1">
    <source>
        <dbReference type="EMBL" id="KEI43138.1"/>
    </source>
</evidence>
<gene>
    <name evidence="1" type="ORF">GU90_18620</name>
</gene>
<dbReference type="EMBL" id="JNVU01000048">
    <property type="protein sequence ID" value="KEI43138.1"/>
    <property type="molecule type" value="Genomic_DNA"/>
</dbReference>
<organism evidence="1 2">
    <name type="scientific">Saccharopolyspora rectivirgula</name>
    <dbReference type="NCBI Taxonomy" id="28042"/>
    <lineage>
        <taxon>Bacteria</taxon>
        <taxon>Bacillati</taxon>
        <taxon>Actinomycetota</taxon>
        <taxon>Actinomycetes</taxon>
        <taxon>Pseudonocardiales</taxon>
        <taxon>Pseudonocardiaceae</taxon>
        <taxon>Saccharopolyspora</taxon>
    </lineage>
</organism>
<dbReference type="AlphaFoldDB" id="A0A073ATN8"/>
<dbReference type="STRING" id="28042.GU90_18620"/>
<dbReference type="eggNOG" id="COG2852">
    <property type="taxonomic scope" value="Bacteria"/>
</dbReference>
<comment type="caution">
    <text evidence="1">The sequence shown here is derived from an EMBL/GenBank/DDBJ whole genome shotgun (WGS) entry which is preliminary data.</text>
</comment>
<dbReference type="OrthoDB" id="4870610at2"/>
<protein>
    <recommendedName>
        <fullName evidence="3">DUF559 domain-containing protein</fullName>
    </recommendedName>
</protein>
<proteinExistence type="predicted"/>
<sequence length="319" mass="34908">MRTTVPLTETGFAPSQRVFKVAQLEELGVPQSVAYRRARAGGPWTRLAPGVVLVAPGPATVEDLIAAALLLAGPEAVVTGLHAARLHGMRTPPADAVVHVLIPHGRKVQNQPGMRFERTTRLPIPQTINGIPVAPLARAVIDAARTWQSRQFTKDLLVEAIQQGRKCHPRILAEEMALGSRRGTALPREILREITTNSRTTAEEKAFEIVADSGLPTPLWNVPVLTAEGEYIGCPDLWFDEVGLAVEFGFFGYRHTREEDSTTALRRKKRYEVHGITVLNIPGGRLRQQPAVVLAELREAFFAAAKRGRPEVLAFPSVA</sequence>
<dbReference type="RefSeq" id="WP_029721683.1">
    <property type="nucleotide sequence ID" value="NZ_JAJUIW010000001.1"/>
</dbReference>
<evidence type="ECO:0008006" key="3">
    <source>
        <dbReference type="Google" id="ProtNLM"/>
    </source>
</evidence>
<accession>A0A073ATN8</accession>
<dbReference type="Proteomes" id="UP000031419">
    <property type="component" value="Unassembled WGS sequence"/>
</dbReference>
<reference evidence="1 2" key="1">
    <citation type="submission" date="2014-06" db="EMBL/GenBank/DDBJ databases">
        <title>Saccharopolyspora rectivirgula DSM-43113 Genome sequencing.</title>
        <authorList>
            <person name="Barrera C."/>
            <person name="Millon L."/>
            <person name="Rognon B."/>
            <person name="Zaugg C."/>
            <person name="Monod M."/>
        </authorList>
    </citation>
    <scope>NUCLEOTIDE SEQUENCE [LARGE SCALE GENOMIC DNA]</scope>
    <source>
        <strain evidence="1 2">DSM 43113</strain>
    </source>
</reference>
<keyword evidence="2" id="KW-1185">Reference proteome</keyword>
<name>A0A073ATN8_9PSEU</name>